<gene>
    <name evidence="6" type="primary">hisC</name>
    <name evidence="8" type="ORF">VIN30_04840</name>
</gene>
<evidence type="ECO:0000256" key="4">
    <source>
        <dbReference type="ARBA" id="ARBA00022679"/>
    </source>
</evidence>
<feature type="domain" description="Aminotransferase class I/classII large" evidence="7">
    <location>
        <begin position="26"/>
        <end position="347"/>
    </location>
</feature>
<comment type="pathway">
    <text evidence="6">Amino-acid biosynthesis; L-histidine biosynthesis; L-histidine from 5-phospho-alpha-D-ribose 1-diphosphate: step 7/9.</text>
</comment>
<dbReference type="InterPro" id="IPR015422">
    <property type="entry name" value="PyrdxlP-dep_Trfase_small"/>
</dbReference>
<evidence type="ECO:0000256" key="5">
    <source>
        <dbReference type="ARBA" id="ARBA00022898"/>
    </source>
</evidence>
<comment type="similarity">
    <text evidence="6">Belongs to the class-II pyridoxal-phosphate-dependent aminotransferase family. Histidinol-phosphate aminotransferase subfamily.</text>
</comment>
<keyword evidence="6" id="KW-0368">Histidine biosynthesis</keyword>
<accession>A0ABU6IH62</accession>
<proteinExistence type="inferred from homology"/>
<evidence type="ECO:0000256" key="1">
    <source>
        <dbReference type="ARBA" id="ARBA00001933"/>
    </source>
</evidence>
<comment type="caution">
    <text evidence="8">The sequence shown here is derived from an EMBL/GenBank/DDBJ whole genome shotgun (WGS) entry which is preliminary data.</text>
</comment>
<protein>
    <recommendedName>
        <fullName evidence="6">Histidinol-phosphate aminotransferase</fullName>
        <ecNumber evidence="6">2.6.1.9</ecNumber>
    </recommendedName>
    <alternativeName>
        <fullName evidence="6">Imidazole acetol-phosphate transaminase</fullName>
    </alternativeName>
</protein>
<evidence type="ECO:0000313" key="8">
    <source>
        <dbReference type="EMBL" id="MEC4175770.1"/>
    </source>
</evidence>
<dbReference type="Pfam" id="PF00155">
    <property type="entry name" value="Aminotran_1_2"/>
    <property type="match status" value="1"/>
</dbReference>
<evidence type="ECO:0000259" key="7">
    <source>
        <dbReference type="Pfam" id="PF00155"/>
    </source>
</evidence>
<dbReference type="Gene3D" id="3.90.1150.10">
    <property type="entry name" value="Aspartate Aminotransferase, domain 1"/>
    <property type="match status" value="1"/>
</dbReference>
<dbReference type="SUPFAM" id="SSF53383">
    <property type="entry name" value="PLP-dependent transferases"/>
    <property type="match status" value="1"/>
</dbReference>
<dbReference type="InterPro" id="IPR015424">
    <property type="entry name" value="PyrdxlP-dep_Trfase"/>
</dbReference>
<dbReference type="RefSeq" id="WP_338209747.1">
    <property type="nucleotide sequence ID" value="NZ_JAYMFF010000008.1"/>
</dbReference>
<dbReference type="PANTHER" id="PTHR43643">
    <property type="entry name" value="HISTIDINOL-PHOSPHATE AMINOTRANSFERASE 2"/>
    <property type="match status" value="1"/>
</dbReference>
<evidence type="ECO:0000256" key="6">
    <source>
        <dbReference type="HAMAP-Rule" id="MF_01023"/>
    </source>
</evidence>
<dbReference type="PANTHER" id="PTHR43643:SF3">
    <property type="entry name" value="HISTIDINOL-PHOSPHATE AMINOTRANSFERASE"/>
    <property type="match status" value="1"/>
</dbReference>
<keyword evidence="4 6" id="KW-0808">Transferase</keyword>
<keyword evidence="3 6" id="KW-0032">Aminotransferase</keyword>
<feature type="modified residue" description="N6-(pyridoxal phosphate)lysine" evidence="6">
    <location>
        <position position="210"/>
    </location>
</feature>
<dbReference type="CDD" id="cd00609">
    <property type="entry name" value="AAT_like"/>
    <property type="match status" value="1"/>
</dbReference>
<dbReference type="InterPro" id="IPR050106">
    <property type="entry name" value="HistidinolP_aminotransfase"/>
</dbReference>
<name>A0ABU6IH62_9ACTN</name>
<evidence type="ECO:0000256" key="2">
    <source>
        <dbReference type="ARBA" id="ARBA00011738"/>
    </source>
</evidence>
<dbReference type="EC" id="2.6.1.9" evidence="6"/>
<dbReference type="InterPro" id="IPR004839">
    <property type="entry name" value="Aminotransferase_I/II_large"/>
</dbReference>
<dbReference type="GO" id="GO:0004400">
    <property type="term" value="F:histidinol-phosphate transaminase activity"/>
    <property type="evidence" value="ECO:0007669"/>
    <property type="project" value="UniProtKB-EC"/>
</dbReference>
<dbReference type="Proteomes" id="UP001349994">
    <property type="component" value="Unassembled WGS sequence"/>
</dbReference>
<evidence type="ECO:0000256" key="3">
    <source>
        <dbReference type="ARBA" id="ARBA00022576"/>
    </source>
</evidence>
<sequence>MSQFLSSRYTNVQPYRPGLQLHDRPYVKLNANETSMPPSPAVRAALTDALIDGLGRYADPHCLAFREAVAEVLGVSIEEVFVGNGSDEVLAIAFRTFFDDETPVAFPDITYNFYRDWCTTFGTPFTEVPLNEDFTVNVRALEAFEGPVVLVNPNAPTGIALPIEDIERIVRARPDRLVIVDEAYVDYSDGTCLPLVRRYRNLIVVQTMSKSRNLAGAHIGFAVARKEIIDDMRDIKFSTNPFNVSALTAAVGIAAVKDTDYLEQCMEAVAKQRAFLADELRWRRFTVLPSKANFLFTRPVGMGAAELCRELQRRGVLVRHYDQPRIADWLRITVGSPEENEALLDALDDCLFEAVGLR</sequence>
<comment type="subunit">
    <text evidence="2 6">Homodimer.</text>
</comment>
<dbReference type="Gene3D" id="3.40.640.10">
    <property type="entry name" value="Type I PLP-dependent aspartate aminotransferase-like (Major domain)"/>
    <property type="match status" value="1"/>
</dbReference>
<evidence type="ECO:0000313" key="9">
    <source>
        <dbReference type="Proteomes" id="UP001349994"/>
    </source>
</evidence>
<reference evidence="8 9" key="1">
    <citation type="submission" date="2024-01" db="EMBL/GenBank/DDBJ databases">
        <title>novel species in genus Adlercreutzia.</title>
        <authorList>
            <person name="Liu X."/>
        </authorList>
    </citation>
    <scope>NUCLEOTIDE SEQUENCE [LARGE SCALE GENOMIC DNA]</scope>
    <source>
        <strain evidence="8 9">R7</strain>
    </source>
</reference>
<dbReference type="HAMAP" id="MF_01023">
    <property type="entry name" value="HisC_aminotrans_2"/>
    <property type="match status" value="1"/>
</dbReference>
<comment type="catalytic activity">
    <reaction evidence="6">
        <text>L-histidinol phosphate + 2-oxoglutarate = 3-(imidazol-4-yl)-2-oxopropyl phosphate + L-glutamate</text>
        <dbReference type="Rhea" id="RHEA:23744"/>
        <dbReference type="ChEBI" id="CHEBI:16810"/>
        <dbReference type="ChEBI" id="CHEBI:29985"/>
        <dbReference type="ChEBI" id="CHEBI:57766"/>
        <dbReference type="ChEBI" id="CHEBI:57980"/>
        <dbReference type="EC" id="2.6.1.9"/>
    </reaction>
</comment>
<comment type="cofactor">
    <cofactor evidence="1 6">
        <name>pyridoxal 5'-phosphate</name>
        <dbReference type="ChEBI" id="CHEBI:597326"/>
    </cofactor>
</comment>
<dbReference type="InterPro" id="IPR015421">
    <property type="entry name" value="PyrdxlP-dep_Trfase_major"/>
</dbReference>
<keyword evidence="6" id="KW-0028">Amino-acid biosynthesis</keyword>
<dbReference type="InterPro" id="IPR005861">
    <property type="entry name" value="HisP_aminotrans"/>
</dbReference>
<dbReference type="EMBL" id="JAYMFF010000008">
    <property type="protein sequence ID" value="MEC4175770.1"/>
    <property type="molecule type" value="Genomic_DNA"/>
</dbReference>
<organism evidence="8 9">
    <name type="scientific">Adlercreutzia wanghongyangiae</name>
    <dbReference type="NCBI Taxonomy" id="3111451"/>
    <lineage>
        <taxon>Bacteria</taxon>
        <taxon>Bacillati</taxon>
        <taxon>Actinomycetota</taxon>
        <taxon>Coriobacteriia</taxon>
        <taxon>Eggerthellales</taxon>
        <taxon>Eggerthellaceae</taxon>
        <taxon>Adlercreutzia</taxon>
    </lineage>
</organism>
<keyword evidence="9" id="KW-1185">Reference proteome</keyword>
<keyword evidence="5 6" id="KW-0663">Pyridoxal phosphate</keyword>